<evidence type="ECO:0000313" key="7">
    <source>
        <dbReference type="EMBL" id="PVU95141.1"/>
    </source>
</evidence>
<feature type="domain" description="C3H1-type" evidence="6">
    <location>
        <begin position="25"/>
        <end position="53"/>
    </location>
</feature>
<reference evidence="7 8" key="1">
    <citation type="journal article" date="2018" name="MBio">
        <title>Comparative Genomics Reveals the Core Gene Toolbox for the Fungus-Insect Symbiosis.</title>
        <authorList>
            <person name="Wang Y."/>
            <person name="Stata M."/>
            <person name="Wang W."/>
            <person name="Stajich J.E."/>
            <person name="White M.M."/>
            <person name="Moncalvo J.M."/>
        </authorList>
    </citation>
    <scope>NUCLEOTIDE SEQUENCE [LARGE SCALE GENOMIC DNA]</scope>
    <source>
        <strain evidence="7 8">SWE-8-4</strain>
    </source>
</reference>
<evidence type="ECO:0000256" key="1">
    <source>
        <dbReference type="ARBA" id="ARBA00022723"/>
    </source>
</evidence>
<evidence type="ECO:0000256" key="3">
    <source>
        <dbReference type="ARBA" id="ARBA00022771"/>
    </source>
</evidence>
<keyword evidence="8" id="KW-1185">Reference proteome</keyword>
<proteinExistence type="predicted"/>
<keyword evidence="1 5" id="KW-0479">Metal-binding</keyword>
<keyword evidence="2" id="KW-0677">Repeat</keyword>
<dbReference type="GO" id="GO:0008270">
    <property type="term" value="F:zinc ion binding"/>
    <property type="evidence" value="ECO:0007669"/>
    <property type="project" value="UniProtKB-KW"/>
</dbReference>
<accession>A0A2T9YS57</accession>
<evidence type="ECO:0000256" key="2">
    <source>
        <dbReference type="ARBA" id="ARBA00022737"/>
    </source>
</evidence>
<sequence>MTFETEKISESNKIKASAIKIKDELYKTEQCKNWVLYGTCRYGESCRFAHGFVEQRGRDRHMKYKSALCKDYPLGKCTFGIRCNFAHSPSELMSSKTEHNHIHAKKDNIINETPSPSTLSSYDKLLTEIIKSRLNKANNLGEISNLIGDLANKAPKHNIQLPKPKEYNCQLDYINMCKLKMEANNLNSRGLLSNSGLGSLRSQNSFNTSPLGSFDHLGIYDKDTGNTNTVFKNQLDLLGIELENMNPFEKRYPESKISSFYSKNPKDVNRIGNFEIKTGILPTPQLSTNSSYKTNTGFYNRDIILQPTFSSGCETSVSDQLSLSSSSEIDYCDFESFNETPSSENMNKNHMYNFLQSMRSNSSKQENAAF</sequence>
<dbReference type="STRING" id="133385.A0A2T9YS57"/>
<name>A0A2T9YS57_9FUNG</name>
<evidence type="ECO:0000256" key="4">
    <source>
        <dbReference type="ARBA" id="ARBA00022833"/>
    </source>
</evidence>
<evidence type="ECO:0000256" key="5">
    <source>
        <dbReference type="PROSITE-ProRule" id="PRU00723"/>
    </source>
</evidence>
<dbReference type="InterPro" id="IPR036855">
    <property type="entry name" value="Znf_CCCH_sf"/>
</dbReference>
<dbReference type="Gene3D" id="4.10.1000.10">
    <property type="entry name" value="Zinc finger, CCCH-type"/>
    <property type="match status" value="2"/>
</dbReference>
<evidence type="ECO:0000313" key="8">
    <source>
        <dbReference type="Proteomes" id="UP000245383"/>
    </source>
</evidence>
<dbReference type="SMART" id="SM00356">
    <property type="entry name" value="ZnF_C3H1"/>
    <property type="match status" value="2"/>
</dbReference>
<feature type="zinc finger region" description="C3H1-type" evidence="5">
    <location>
        <begin position="63"/>
        <end position="90"/>
    </location>
</feature>
<dbReference type="SUPFAM" id="SSF90229">
    <property type="entry name" value="CCCH zinc finger"/>
    <property type="match status" value="2"/>
</dbReference>
<dbReference type="InterPro" id="IPR045877">
    <property type="entry name" value="ZFP36-like"/>
</dbReference>
<organism evidence="7 8">
    <name type="scientific">Smittium simulii</name>
    <dbReference type="NCBI Taxonomy" id="133385"/>
    <lineage>
        <taxon>Eukaryota</taxon>
        <taxon>Fungi</taxon>
        <taxon>Fungi incertae sedis</taxon>
        <taxon>Zoopagomycota</taxon>
        <taxon>Kickxellomycotina</taxon>
        <taxon>Harpellomycetes</taxon>
        <taxon>Harpellales</taxon>
        <taxon>Legeriomycetaceae</taxon>
        <taxon>Smittium</taxon>
    </lineage>
</organism>
<dbReference type="PROSITE" id="PS50103">
    <property type="entry name" value="ZF_C3H1"/>
    <property type="match status" value="2"/>
</dbReference>
<comment type="caution">
    <text evidence="7">The sequence shown here is derived from an EMBL/GenBank/DDBJ whole genome shotgun (WGS) entry which is preliminary data.</text>
</comment>
<keyword evidence="3 5" id="KW-0863">Zinc-finger</keyword>
<dbReference type="Pfam" id="PF00642">
    <property type="entry name" value="zf-CCCH"/>
    <property type="match status" value="2"/>
</dbReference>
<dbReference type="Proteomes" id="UP000245383">
    <property type="component" value="Unassembled WGS sequence"/>
</dbReference>
<dbReference type="InterPro" id="IPR000571">
    <property type="entry name" value="Znf_CCCH"/>
</dbReference>
<gene>
    <name evidence="7" type="ORF">BB561_002016</name>
</gene>
<dbReference type="AlphaFoldDB" id="A0A2T9YS57"/>
<protein>
    <recommendedName>
        <fullName evidence="6">C3H1-type domain-containing protein</fullName>
    </recommendedName>
</protein>
<dbReference type="PANTHER" id="PTHR12547">
    <property type="entry name" value="CCCH ZINC FINGER/TIS11-RELATED"/>
    <property type="match status" value="1"/>
</dbReference>
<dbReference type="PANTHER" id="PTHR12547:SF18">
    <property type="entry name" value="PROTEIN TIS11"/>
    <property type="match status" value="1"/>
</dbReference>
<dbReference type="GO" id="GO:0003729">
    <property type="term" value="F:mRNA binding"/>
    <property type="evidence" value="ECO:0007669"/>
    <property type="project" value="InterPro"/>
</dbReference>
<evidence type="ECO:0000259" key="6">
    <source>
        <dbReference type="PROSITE" id="PS50103"/>
    </source>
</evidence>
<feature type="zinc finger region" description="C3H1-type" evidence="5">
    <location>
        <begin position="25"/>
        <end position="53"/>
    </location>
</feature>
<dbReference type="OrthoDB" id="410307at2759"/>
<feature type="domain" description="C3H1-type" evidence="6">
    <location>
        <begin position="63"/>
        <end position="90"/>
    </location>
</feature>
<dbReference type="EMBL" id="MBFR01000064">
    <property type="protein sequence ID" value="PVU95141.1"/>
    <property type="molecule type" value="Genomic_DNA"/>
</dbReference>
<keyword evidence="4 5" id="KW-0862">Zinc</keyword>